<dbReference type="InterPro" id="IPR023845">
    <property type="entry name" value="DUF3817_TM"/>
</dbReference>
<feature type="domain" description="DUF3817" evidence="8">
    <location>
        <begin position="51"/>
        <end position="135"/>
    </location>
</feature>
<gene>
    <name evidence="9" type="ORF">ACFFRE_13060</name>
</gene>
<sequence>MSDQRSSGETVPSGPSGRPAERSATATALGLIGWGGSERSLSPRSMRAALLRYRIMAYIVGTGLVILACVGVPLQYAGHNDSVVAIVGPIHGFAYIIYLAVGYDMARRVRWSFRQLLPVVLAGFIPGLAFVIERLTTPKIEADIRAFEAAEQAAGPEGPRPAPTG</sequence>
<evidence type="ECO:0000256" key="3">
    <source>
        <dbReference type="ARBA" id="ARBA00022692"/>
    </source>
</evidence>
<keyword evidence="2" id="KW-1003">Cell membrane</keyword>
<evidence type="ECO:0000313" key="10">
    <source>
        <dbReference type="Proteomes" id="UP001589788"/>
    </source>
</evidence>
<dbReference type="RefSeq" id="WP_377790795.1">
    <property type="nucleotide sequence ID" value="NZ_JBHLYQ010000238.1"/>
</dbReference>
<dbReference type="PANTHER" id="PTHR40077">
    <property type="entry name" value="MEMBRANE PROTEIN-RELATED"/>
    <property type="match status" value="1"/>
</dbReference>
<evidence type="ECO:0000256" key="7">
    <source>
        <dbReference type="SAM" id="Phobius"/>
    </source>
</evidence>
<comment type="subcellular location">
    <subcellularLocation>
        <location evidence="1">Cell membrane</location>
        <topology evidence="1">Multi-pass membrane protein</topology>
    </subcellularLocation>
</comment>
<feature type="transmembrane region" description="Helical" evidence="7">
    <location>
        <begin position="82"/>
        <end position="101"/>
    </location>
</feature>
<keyword evidence="3 7" id="KW-0812">Transmembrane</keyword>
<accession>A0ABV6C5T9</accession>
<comment type="caution">
    <text evidence="9">The sequence shown here is derived from an EMBL/GenBank/DDBJ whole genome shotgun (WGS) entry which is preliminary data.</text>
</comment>
<evidence type="ECO:0000256" key="6">
    <source>
        <dbReference type="SAM" id="MobiDB-lite"/>
    </source>
</evidence>
<evidence type="ECO:0000256" key="5">
    <source>
        <dbReference type="ARBA" id="ARBA00023136"/>
    </source>
</evidence>
<keyword evidence="5 7" id="KW-0472">Membrane</keyword>
<feature type="region of interest" description="Disordered" evidence="6">
    <location>
        <begin position="1"/>
        <end position="21"/>
    </location>
</feature>
<protein>
    <submittedName>
        <fullName evidence="9">DUF3817 domain-containing protein</fullName>
    </submittedName>
</protein>
<evidence type="ECO:0000256" key="4">
    <source>
        <dbReference type="ARBA" id="ARBA00022989"/>
    </source>
</evidence>
<reference evidence="9 10" key="1">
    <citation type="submission" date="2024-09" db="EMBL/GenBank/DDBJ databases">
        <authorList>
            <person name="Sun Q."/>
            <person name="Mori K."/>
        </authorList>
    </citation>
    <scope>NUCLEOTIDE SEQUENCE [LARGE SCALE GENOMIC DNA]</scope>
    <source>
        <strain evidence="9 10">JCM 15389</strain>
    </source>
</reference>
<dbReference type="Pfam" id="PF12823">
    <property type="entry name" value="DUF3817"/>
    <property type="match status" value="1"/>
</dbReference>
<feature type="transmembrane region" description="Helical" evidence="7">
    <location>
        <begin position="113"/>
        <end position="132"/>
    </location>
</feature>
<dbReference type="PANTHER" id="PTHR40077:SF2">
    <property type="entry name" value="MEMBRANE PROTEIN"/>
    <property type="match status" value="1"/>
</dbReference>
<keyword evidence="4 7" id="KW-1133">Transmembrane helix</keyword>
<evidence type="ECO:0000313" key="9">
    <source>
        <dbReference type="EMBL" id="MFC0083058.1"/>
    </source>
</evidence>
<proteinExistence type="predicted"/>
<evidence type="ECO:0000256" key="1">
    <source>
        <dbReference type="ARBA" id="ARBA00004651"/>
    </source>
</evidence>
<name>A0ABV6C5T9_9ACTN</name>
<dbReference type="NCBIfam" id="TIGR03954">
    <property type="entry name" value="integ_memb_HG"/>
    <property type="match status" value="1"/>
</dbReference>
<evidence type="ECO:0000259" key="8">
    <source>
        <dbReference type="Pfam" id="PF12823"/>
    </source>
</evidence>
<feature type="transmembrane region" description="Helical" evidence="7">
    <location>
        <begin position="55"/>
        <end position="76"/>
    </location>
</feature>
<keyword evidence="10" id="KW-1185">Reference proteome</keyword>
<organism evidence="9 10">
    <name type="scientific">Aciditerrimonas ferrireducens</name>
    <dbReference type="NCBI Taxonomy" id="667306"/>
    <lineage>
        <taxon>Bacteria</taxon>
        <taxon>Bacillati</taxon>
        <taxon>Actinomycetota</taxon>
        <taxon>Acidimicrobiia</taxon>
        <taxon>Acidimicrobiales</taxon>
        <taxon>Acidimicrobiaceae</taxon>
        <taxon>Aciditerrimonas</taxon>
    </lineage>
</organism>
<dbReference type="Proteomes" id="UP001589788">
    <property type="component" value="Unassembled WGS sequence"/>
</dbReference>
<feature type="compositionally biased region" description="Polar residues" evidence="6">
    <location>
        <begin position="1"/>
        <end position="10"/>
    </location>
</feature>
<evidence type="ECO:0000256" key="2">
    <source>
        <dbReference type="ARBA" id="ARBA00022475"/>
    </source>
</evidence>
<dbReference type="EMBL" id="JBHLYQ010000238">
    <property type="protein sequence ID" value="MFC0083058.1"/>
    <property type="molecule type" value="Genomic_DNA"/>
</dbReference>